<accession>A0A1V8T094</accession>
<name>A0A1V8T094_9PEZI</name>
<dbReference type="Proteomes" id="UP000192596">
    <property type="component" value="Unassembled WGS sequence"/>
</dbReference>
<sequence>MQITAIDPVPTCTISDISCPACNSQNITNGDNSNHQVFCGTYLTASHVALQPGDLTPLECITACDSTLECTGAHITDGGACSLAVGKIFGKIKLHGYTAFVAMADAPLAAVTSSVAGLSPPGVVVTVAASAGTVVSAGPPTLSAPYANNSYSASFTTHSSSGPGATGIVSPNPPDNNSSNLPPSYPRTGPMATGVVSPYPPQYNSSNLSPWYTNGPLNSTSATRPTAWNPNNPHPTPWSSNTTLPVPSYPNITHPTPYNLNSTNTTCSLSTFSCPACDGKVVTDLHNTQYSVLCNKRLLSTSRYALAEPLSVAYCLSQCDERNATCVGASWPSDDGCVLATGKINGTVSDPDSTAFIRFGLLPSYSTGTDRFTPVTTQPTWLDMSASPTGAFTSAPLPFTPSPLPYTTGPVTITHTSTLPSPPLETCNPAAITCPSCDGLRILDTQNTTYRLQCSFRPICDELVGAYGTASMNVCMNRCDDEEECVAAVYERGHCDLCQGGMDGEVDEDVGSLVLVPEAQDGDAGEETATLTSVSITTTATTAALSTPTSECDVAAMTCPECEGNWHTVANGSTYALDCDVSCEPDEYLLPRHPGETLTLDYCLTSCDKTAGCVAISYDPYTCGQCSSWSFDAPASSESSQLVYILRAAGGSVYSSAATPETPAPTGSTSFIAPAPFPMPWTVLSSASALAITPYSVLPAAWPSP</sequence>
<dbReference type="OrthoDB" id="3645242at2759"/>
<proteinExistence type="predicted"/>
<evidence type="ECO:0000256" key="1">
    <source>
        <dbReference type="SAM" id="MobiDB-lite"/>
    </source>
</evidence>
<dbReference type="InParanoid" id="A0A1V8T094"/>
<dbReference type="AlphaFoldDB" id="A0A1V8T094"/>
<gene>
    <name evidence="2" type="ORF">B0A48_09673</name>
</gene>
<comment type="caution">
    <text evidence="2">The sequence shown here is derived from an EMBL/GenBank/DDBJ whole genome shotgun (WGS) entry which is preliminary data.</text>
</comment>
<dbReference type="EMBL" id="NAJO01000021">
    <property type="protein sequence ID" value="OQO04750.1"/>
    <property type="molecule type" value="Genomic_DNA"/>
</dbReference>
<evidence type="ECO:0008006" key="4">
    <source>
        <dbReference type="Google" id="ProtNLM"/>
    </source>
</evidence>
<reference evidence="3" key="1">
    <citation type="submission" date="2017-03" db="EMBL/GenBank/DDBJ databases">
        <title>Genomes of endolithic fungi from Antarctica.</title>
        <authorList>
            <person name="Coleine C."/>
            <person name="Masonjones S."/>
            <person name="Stajich J.E."/>
        </authorList>
    </citation>
    <scope>NUCLEOTIDE SEQUENCE [LARGE SCALE GENOMIC DNA]</scope>
    <source>
        <strain evidence="3">CCFEE 5527</strain>
    </source>
</reference>
<organism evidence="2 3">
    <name type="scientific">Cryoendolithus antarcticus</name>
    <dbReference type="NCBI Taxonomy" id="1507870"/>
    <lineage>
        <taxon>Eukaryota</taxon>
        <taxon>Fungi</taxon>
        <taxon>Dikarya</taxon>
        <taxon>Ascomycota</taxon>
        <taxon>Pezizomycotina</taxon>
        <taxon>Dothideomycetes</taxon>
        <taxon>Dothideomycetidae</taxon>
        <taxon>Cladosporiales</taxon>
        <taxon>Cladosporiaceae</taxon>
        <taxon>Cryoendolithus</taxon>
    </lineage>
</organism>
<evidence type="ECO:0000313" key="2">
    <source>
        <dbReference type="EMBL" id="OQO04750.1"/>
    </source>
</evidence>
<feature type="region of interest" description="Disordered" evidence="1">
    <location>
        <begin position="155"/>
        <end position="199"/>
    </location>
</feature>
<protein>
    <recommendedName>
        <fullName evidence="4">Apple domain-containing protein</fullName>
    </recommendedName>
</protein>
<keyword evidence="3" id="KW-1185">Reference proteome</keyword>
<evidence type="ECO:0000313" key="3">
    <source>
        <dbReference type="Proteomes" id="UP000192596"/>
    </source>
</evidence>